<protein>
    <recommendedName>
        <fullName evidence="6">Mab-21-like HhH/H2TH-like domain-containing protein</fullName>
    </recommendedName>
</protein>
<evidence type="ECO:0000256" key="1">
    <source>
        <dbReference type="ARBA" id="ARBA00008307"/>
    </source>
</evidence>
<reference evidence="4" key="1">
    <citation type="submission" date="2018-11" db="EMBL/GenBank/DDBJ databases">
        <authorList>
            <person name="Alioto T."/>
            <person name="Alioto T."/>
        </authorList>
    </citation>
    <scope>NUCLEOTIDE SEQUENCE</scope>
</reference>
<dbReference type="SMART" id="SM01265">
    <property type="entry name" value="Mab-21"/>
    <property type="match status" value="1"/>
</dbReference>
<dbReference type="InterPro" id="IPR024810">
    <property type="entry name" value="MAB21L/cGLR"/>
</dbReference>
<name>A0A8B6FGZ5_MYTGA</name>
<dbReference type="Pfam" id="PF20266">
    <property type="entry name" value="Mab-21_C"/>
    <property type="match status" value="1"/>
</dbReference>
<evidence type="ECO:0008006" key="6">
    <source>
        <dbReference type="Google" id="ProtNLM"/>
    </source>
</evidence>
<dbReference type="InterPro" id="IPR046903">
    <property type="entry name" value="Mab-21-like_nuc_Trfase"/>
</dbReference>
<evidence type="ECO:0000313" key="5">
    <source>
        <dbReference type="Proteomes" id="UP000596742"/>
    </source>
</evidence>
<feature type="domain" description="Mab-21-like HhH/H2TH-like" evidence="3">
    <location>
        <begin position="291"/>
        <end position="382"/>
    </location>
</feature>
<evidence type="ECO:0000259" key="3">
    <source>
        <dbReference type="Pfam" id="PF20266"/>
    </source>
</evidence>
<dbReference type="AlphaFoldDB" id="A0A8B6FGZ5"/>
<comment type="caution">
    <text evidence="4">The sequence shown here is derived from an EMBL/GenBank/DDBJ whole genome shotgun (WGS) entry which is preliminary data.</text>
</comment>
<dbReference type="EMBL" id="UYJE01006789">
    <property type="protein sequence ID" value="VDI49063.1"/>
    <property type="molecule type" value="Genomic_DNA"/>
</dbReference>
<organism evidence="4 5">
    <name type="scientific">Mytilus galloprovincialis</name>
    <name type="common">Mediterranean mussel</name>
    <dbReference type="NCBI Taxonomy" id="29158"/>
    <lineage>
        <taxon>Eukaryota</taxon>
        <taxon>Metazoa</taxon>
        <taxon>Spiralia</taxon>
        <taxon>Lophotrochozoa</taxon>
        <taxon>Mollusca</taxon>
        <taxon>Bivalvia</taxon>
        <taxon>Autobranchia</taxon>
        <taxon>Pteriomorphia</taxon>
        <taxon>Mytilida</taxon>
        <taxon>Mytiloidea</taxon>
        <taxon>Mytilidae</taxon>
        <taxon>Mytilinae</taxon>
        <taxon>Mytilus</taxon>
    </lineage>
</organism>
<accession>A0A8B6FGZ5</accession>
<keyword evidence="5" id="KW-1185">Reference proteome</keyword>
<dbReference type="PANTHER" id="PTHR10656">
    <property type="entry name" value="CELL FATE DETERMINING PROTEIN MAB21-RELATED"/>
    <property type="match status" value="1"/>
</dbReference>
<proteinExistence type="inferred from homology"/>
<gene>
    <name evidence="4" type="ORF">MGAL_10B038650</name>
</gene>
<dbReference type="Proteomes" id="UP000596742">
    <property type="component" value="Unassembled WGS sequence"/>
</dbReference>
<dbReference type="PANTHER" id="PTHR10656:SF69">
    <property type="entry name" value="MAB-21-LIKE HHH_H2TH-LIKE DOMAIN-CONTAINING PROTEIN"/>
    <property type="match status" value="1"/>
</dbReference>
<feature type="domain" description="Mab-21-like nucleotidyltransferase" evidence="2">
    <location>
        <begin position="215"/>
        <end position="284"/>
    </location>
</feature>
<evidence type="ECO:0000313" key="4">
    <source>
        <dbReference type="EMBL" id="VDI49063.1"/>
    </source>
</evidence>
<sequence length="770" mass="88652">MDIEEVAIFQEMEDCKNESLLLSKTLDALELSDEHVRSKVSMFSRLEVLANAVDYQPDYQNTILTGSIMDGVGWKGYMTDIDTMLRFSYVSIKEKEGNVHDENTGHIFELADENTHPGYTRLRLYKEGPLMENNIFSLTPNGAKSYCFEEEGIFFLSSYKFKTAFNRYQLIPERPAWVMQSSYNYAVSFPDEEEILEHGPSLCFSDETKEEPLHDSVPCFHFHEWPRQATEWKMRLPRNWPIQKDVDSVVSKGCEIVPVGFLGSKTRHLEWRLSFALSERVLLRTFNNIQHKCYALLKMLLKDVIAEEVPQVLSSFHMKNALFWALEKTESAIWCEERITDAFMACVNQMLNFIRDGFEPAYFIPENNVLEGRMNEDEQRKLVDMFSGFVTEGWKCLLRCKSLSTEPYIKELLQQYTRSKSISTVLHDLHDVDVKSVWFQHDLRLFPRYEDARLEIMTTISPVEGNSLSMTIARHHMTLKRLDDRSVNEFYRNTLEPIKAAIKSSLGFHLFTLYNEFSGSNSSMEKTHDYLQAVSKCLTEGMESDAAAGKLKYATYFYMTGETDNCKKMAEEIVANSHRLSVFVPHFLPNRFGPTPMEIEDYELFVRSNDMTLKERFLSSIYQAVVFMPTESSMSPPAVKFQLQTPLPEPLKYTSWLSWALYDPLVYAYYLLFLCETKNDKKSAAEGALESIEKLLSERQVGYEVSALNLLGFSYISINNVEKGVPFLLQAMEKAISPNSIVWQMGSTMSAILEGPFSKTRAATKTTSLL</sequence>
<evidence type="ECO:0000259" key="2">
    <source>
        <dbReference type="Pfam" id="PF03281"/>
    </source>
</evidence>
<dbReference type="Gene3D" id="1.10.1410.40">
    <property type="match status" value="1"/>
</dbReference>
<dbReference type="Pfam" id="PF03281">
    <property type="entry name" value="Mab-21"/>
    <property type="match status" value="1"/>
</dbReference>
<dbReference type="OrthoDB" id="6067752at2759"/>
<dbReference type="InterPro" id="IPR046906">
    <property type="entry name" value="Mab-21_HhH/H2TH-like"/>
</dbReference>
<comment type="similarity">
    <text evidence="1">Belongs to the mab-21 family.</text>
</comment>